<dbReference type="Proteomes" id="UP001369086">
    <property type="component" value="Unassembled WGS sequence"/>
</dbReference>
<dbReference type="Pfam" id="PF11057">
    <property type="entry name" value="Cortexin"/>
    <property type="match status" value="1"/>
</dbReference>
<keyword evidence="3" id="KW-1133">Transmembrane helix</keyword>
<name>A0ABR0Y3A6_HUSHU</name>
<proteinExistence type="predicted"/>
<comment type="caution">
    <text evidence="5">The sequence shown here is derived from an EMBL/GenBank/DDBJ whole genome shotgun (WGS) entry which is preliminary data.</text>
</comment>
<gene>
    <name evidence="6" type="ORF">HHUSO_G29697</name>
    <name evidence="5" type="ORF">HHUSO_G35531</name>
</gene>
<evidence type="ECO:0000256" key="3">
    <source>
        <dbReference type="ARBA" id="ARBA00022989"/>
    </source>
</evidence>
<organism evidence="5 7">
    <name type="scientific">Huso huso</name>
    <name type="common">Beluga</name>
    <name type="synonym">Acipenser huso</name>
    <dbReference type="NCBI Taxonomy" id="61971"/>
    <lineage>
        <taxon>Eukaryota</taxon>
        <taxon>Metazoa</taxon>
        <taxon>Chordata</taxon>
        <taxon>Craniata</taxon>
        <taxon>Vertebrata</taxon>
        <taxon>Euteleostomi</taxon>
        <taxon>Actinopterygii</taxon>
        <taxon>Chondrostei</taxon>
        <taxon>Acipenseriformes</taxon>
        <taxon>Acipenseridae</taxon>
        <taxon>Huso</taxon>
    </lineage>
</organism>
<keyword evidence="2" id="KW-0812">Transmembrane</keyword>
<feature type="non-terminal residue" evidence="5">
    <location>
        <position position="1"/>
    </location>
</feature>
<dbReference type="PANTHER" id="PTHR16736">
    <property type="entry name" value="CORTEXIN-1-RELATED"/>
    <property type="match status" value="1"/>
</dbReference>
<evidence type="ECO:0000313" key="5">
    <source>
        <dbReference type="EMBL" id="KAK6467145.1"/>
    </source>
</evidence>
<evidence type="ECO:0000256" key="1">
    <source>
        <dbReference type="ARBA" id="ARBA00004167"/>
    </source>
</evidence>
<keyword evidence="7" id="KW-1185">Reference proteome</keyword>
<keyword evidence="4" id="KW-0472">Membrane</keyword>
<dbReference type="InterPro" id="IPR020066">
    <property type="entry name" value="Cortexin"/>
</dbReference>
<evidence type="ECO:0000313" key="6">
    <source>
        <dbReference type="EMBL" id="KAK6471329.1"/>
    </source>
</evidence>
<sequence>LMDPPAALPIDVDRGVALFFLSLLCFFLLVTLCRCAQMVVDPYSAIPTSTWQEEQLSTS</sequence>
<protein>
    <submittedName>
        <fullName evidence="5">Cortexin domain-containing 1-like</fullName>
    </submittedName>
</protein>
<dbReference type="PANTHER" id="PTHR16736:SF5">
    <property type="entry name" value="CORTEXIN DOMAIN-CONTAINING 1 PROTEIN"/>
    <property type="match status" value="1"/>
</dbReference>
<comment type="subcellular location">
    <subcellularLocation>
        <location evidence="1">Membrane</location>
        <topology evidence="1">Single-pass membrane protein</topology>
    </subcellularLocation>
</comment>
<reference evidence="5 7" key="1">
    <citation type="submission" date="2021-05" db="EMBL/GenBank/DDBJ databases">
        <authorList>
            <person name="Zahm M."/>
            <person name="Klopp C."/>
            <person name="Cabau C."/>
            <person name="Kuhl H."/>
            <person name="Suciu R."/>
            <person name="Ciorpac M."/>
            <person name="Holostenco D."/>
            <person name="Gessner J."/>
            <person name="Wuertz S."/>
            <person name="Hohne C."/>
            <person name="Stock M."/>
            <person name="Gislard M."/>
            <person name="Lluch J."/>
            <person name="Milhes M."/>
            <person name="Lampietro C."/>
            <person name="Lopez Roques C."/>
            <person name="Donnadieu C."/>
            <person name="Du K."/>
            <person name="Schartl M."/>
            <person name="Guiguen Y."/>
        </authorList>
    </citation>
    <scope>NUCLEOTIDE SEQUENCE [LARGE SCALE GENOMIC DNA]</scope>
    <source>
        <strain evidence="5">Hh-F2</strain>
        <tissue evidence="5">Blood</tissue>
    </source>
</reference>
<evidence type="ECO:0000256" key="4">
    <source>
        <dbReference type="ARBA" id="ARBA00023136"/>
    </source>
</evidence>
<evidence type="ECO:0000313" key="7">
    <source>
        <dbReference type="Proteomes" id="UP001369086"/>
    </source>
</evidence>
<evidence type="ECO:0000256" key="2">
    <source>
        <dbReference type="ARBA" id="ARBA00022692"/>
    </source>
</evidence>
<dbReference type="EMBL" id="JAHFZB010000051">
    <property type="protein sequence ID" value="KAK6467145.1"/>
    <property type="molecule type" value="Genomic_DNA"/>
</dbReference>
<accession>A0ABR0Y3A6</accession>
<dbReference type="EMBL" id="JAHFZB010000032">
    <property type="protein sequence ID" value="KAK6471329.1"/>
    <property type="molecule type" value="Genomic_DNA"/>
</dbReference>